<dbReference type="GO" id="GO:0050897">
    <property type="term" value="F:cobalt ion binding"/>
    <property type="evidence" value="ECO:0007669"/>
    <property type="project" value="TreeGrafter"/>
</dbReference>
<dbReference type="PANTHER" id="PTHR46494">
    <property type="entry name" value="CORA FAMILY METAL ION TRANSPORTER (EUROFUNG)"/>
    <property type="match status" value="1"/>
</dbReference>
<name>A0A2U9IHR4_9CREN</name>
<dbReference type="AlphaFoldDB" id="A0A2U9IHR4"/>
<gene>
    <name evidence="6" type="ORF">DFR85_14265</name>
</gene>
<dbReference type="SUPFAM" id="SSF144083">
    <property type="entry name" value="Magnesium transport protein CorA, transmembrane region"/>
    <property type="match status" value="1"/>
</dbReference>
<dbReference type="PANTHER" id="PTHR46494:SF1">
    <property type="entry name" value="CORA FAMILY METAL ION TRANSPORTER (EUROFUNG)"/>
    <property type="match status" value="1"/>
</dbReference>
<sequence length="245" mass="28227">MKCEVKFQELPPTISVDDLNIYRVIFLDNGFYARIDINGVPQYLSLLNGNLTVYSKQIYEMIKEIDFDNCESNKLVECILDEVVYSLGITRTKLFEKFDALFDSITEGKLKDLTSIKNLRKEIQTLYSDSSSLYYVSKKLSKYISKDIQDEIAFAYERTEILITRSSDLYNIYLTEVQNELNIIIKKLTSISFIFLPVTAIASIYAVSYSSLPSNFSTVDTLYFLTPLVFLAIMLTAYLHKIGWL</sequence>
<dbReference type="Gene3D" id="1.20.58.340">
    <property type="entry name" value="Magnesium transport protein CorA, transmembrane region"/>
    <property type="match status" value="1"/>
</dbReference>
<dbReference type="InterPro" id="IPR045863">
    <property type="entry name" value="CorA_TM1_TM2"/>
</dbReference>
<dbReference type="EMBL" id="CP029289">
    <property type="protein sequence ID" value="AWR95582.1"/>
    <property type="molecule type" value="Genomic_DNA"/>
</dbReference>
<keyword evidence="3 5" id="KW-1133">Transmembrane helix</keyword>
<dbReference type="GeneID" id="36833343"/>
<evidence type="ECO:0000256" key="3">
    <source>
        <dbReference type="ARBA" id="ARBA00022989"/>
    </source>
</evidence>
<feature type="transmembrane region" description="Helical" evidence="5">
    <location>
        <begin position="221"/>
        <end position="239"/>
    </location>
</feature>
<feature type="transmembrane region" description="Helical" evidence="5">
    <location>
        <begin position="188"/>
        <end position="209"/>
    </location>
</feature>
<dbReference type="Pfam" id="PF01544">
    <property type="entry name" value="CorA"/>
    <property type="match status" value="1"/>
</dbReference>
<evidence type="ECO:0008006" key="8">
    <source>
        <dbReference type="Google" id="ProtNLM"/>
    </source>
</evidence>
<organism evidence="6 7">
    <name type="scientific">Acidianus brierleyi</name>
    <dbReference type="NCBI Taxonomy" id="41673"/>
    <lineage>
        <taxon>Archaea</taxon>
        <taxon>Thermoproteota</taxon>
        <taxon>Thermoprotei</taxon>
        <taxon>Sulfolobales</taxon>
        <taxon>Sulfolobaceae</taxon>
        <taxon>Acidianus</taxon>
    </lineage>
</organism>
<protein>
    <recommendedName>
        <fullName evidence="8">Magnesium transporter CorA</fullName>
    </recommendedName>
</protein>
<dbReference type="OrthoDB" id="41818at2157"/>
<dbReference type="RefSeq" id="WP_110271460.1">
    <property type="nucleotide sequence ID" value="NZ_CP029289.2"/>
</dbReference>
<keyword evidence="2 5" id="KW-0812">Transmembrane</keyword>
<keyword evidence="7" id="KW-1185">Reference proteome</keyword>
<evidence type="ECO:0000256" key="1">
    <source>
        <dbReference type="ARBA" id="ARBA00004651"/>
    </source>
</evidence>
<dbReference type="GO" id="GO:0000287">
    <property type="term" value="F:magnesium ion binding"/>
    <property type="evidence" value="ECO:0007669"/>
    <property type="project" value="TreeGrafter"/>
</dbReference>
<dbReference type="InterPro" id="IPR002523">
    <property type="entry name" value="MgTranspt_CorA/ZnTranspt_ZntB"/>
</dbReference>
<keyword evidence="4 5" id="KW-0472">Membrane</keyword>
<dbReference type="GO" id="GO:0005886">
    <property type="term" value="C:plasma membrane"/>
    <property type="evidence" value="ECO:0007669"/>
    <property type="project" value="UniProtKB-SubCell"/>
</dbReference>
<reference evidence="6 7" key="1">
    <citation type="submission" date="2018-05" db="EMBL/GenBank/DDBJ databases">
        <title>Complete Genome Sequences of Extremely Thermoacidophilic, Metal-Mobilizing Type-Strain Members of the Archaeal Family Sulfolobaceae: Acidianus brierleyi DSM-1651T, Acidianus sulfidivorans DSM-18786T, Metallosphaera hakonensis DSM-7519T, and Metallosphaera prunae DSM-10039T.</title>
        <authorList>
            <person name="Counts J.A."/>
            <person name="Kelly R.M."/>
        </authorList>
    </citation>
    <scope>NUCLEOTIDE SEQUENCE [LARGE SCALE GENOMIC DNA]</scope>
    <source>
        <strain evidence="6 7">DSM 1651</strain>
    </source>
</reference>
<evidence type="ECO:0000256" key="2">
    <source>
        <dbReference type="ARBA" id="ARBA00022692"/>
    </source>
</evidence>
<proteinExistence type="predicted"/>
<comment type="subcellular location">
    <subcellularLocation>
        <location evidence="1">Cell membrane</location>
        <topology evidence="1">Multi-pass membrane protein</topology>
    </subcellularLocation>
</comment>
<evidence type="ECO:0000313" key="7">
    <source>
        <dbReference type="Proteomes" id="UP000248044"/>
    </source>
</evidence>
<accession>A0A2U9IHR4</accession>
<dbReference type="KEGG" id="abri:DFR85_14265"/>
<evidence type="ECO:0000256" key="4">
    <source>
        <dbReference type="ARBA" id="ARBA00023136"/>
    </source>
</evidence>
<dbReference type="Proteomes" id="UP000248044">
    <property type="component" value="Chromosome"/>
</dbReference>
<evidence type="ECO:0000313" key="6">
    <source>
        <dbReference type="EMBL" id="AWR95582.1"/>
    </source>
</evidence>
<dbReference type="GO" id="GO:0015095">
    <property type="term" value="F:magnesium ion transmembrane transporter activity"/>
    <property type="evidence" value="ECO:0007669"/>
    <property type="project" value="TreeGrafter"/>
</dbReference>
<dbReference type="GO" id="GO:0015087">
    <property type="term" value="F:cobalt ion transmembrane transporter activity"/>
    <property type="evidence" value="ECO:0007669"/>
    <property type="project" value="TreeGrafter"/>
</dbReference>
<evidence type="ECO:0000256" key="5">
    <source>
        <dbReference type="SAM" id="Phobius"/>
    </source>
</evidence>